<dbReference type="GO" id="GO:0016491">
    <property type="term" value="F:oxidoreductase activity"/>
    <property type="evidence" value="ECO:0007669"/>
    <property type="project" value="UniProtKB-KW"/>
</dbReference>
<dbReference type="EMBL" id="MU404355">
    <property type="protein sequence ID" value="KAI1611934.1"/>
    <property type="molecule type" value="Genomic_DNA"/>
</dbReference>
<sequence length="292" mass="31822">MPLPLIHYLYPSGLHKYLRQDENGEPSWALVTGATDGIGRALCVELSARGFNVVLHGRNHSKLERVRDELQAMHPQRQFRTVTADAASFTQANIEQIVRQVANVPLTVLINNVGGTGVLSSNFMHFEDTTPAEIAGVFSVNVLFALQLTRALLPQLQQQAPTLIMTCGSQAYVGQPYVAAYSATKGALHAWSRALSAEQHAAGSQVDVLELVIGGTYTQVFEGDSNFKPGLFMPTPDIVARAALDRVGLGHRSVYAYFWHRVQTFCLELLPTTVADSLVADILKPSVKAKAK</sequence>
<gene>
    <name evidence="3" type="ORF">EDD36DRAFT_439802</name>
</gene>
<dbReference type="PANTHER" id="PTHR43899">
    <property type="entry name" value="RH59310P"/>
    <property type="match status" value="1"/>
</dbReference>
<evidence type="ECO:0000256" key="2">
    <source>
        <dbReference type="ARBA" id="ARBA00023002"/>
    </source>
</evidence>
<keyword evidence="2" id="KW-0560">Oxidoreductase</keyword>
<name>A0AAN6IDT8_9EURO</name>
<evidence type="ECO:0008006" key="5">
    <source>
        <dbReference type="Google" id="ProtNLM"/>
    </source>
</evidence>
<dbReference type="InterPro" id="IPR002347">
    <property type="entry name" value="SDR_fam"/>
</dbReference>
<dbReference type="Pfam" id="PF00106">
    <property type="entry name" value="adh_short"/>
    <property type="match status" value="1"/>
</dbReference>
<dbReference type="AlphaFoldDB" id="A0AAN6IDT8"/>
<dbReference type="Proteomes" id="UP001203852">
    <property type="component" value="Unassembled WGS sequence"/>
</dbReference>
<reference evidence="3" key="1">
    <citation type="journal article" date="2022" name="bioRxiv">
        <title>Deciphering the potential niche of two novel black yeast fungi from a biological soil crust based on their genomes, phenotypes, and melanin regulation.</title>
        <authorList>
            <consortium name="DOE Joint Genome Institute"/>
            <person name="Carr E.C."/>
            <person name="Barton Q."/>
            <person name="Grambo S."/>
            <person name="Sullivan M."/>
            <person name="Renfro C.M."/>
            <person name="Kuo A."/>
            <person name="Pangilinan J."/>
            <person name="Lipzen A."/>
            <person name="Keymanesh K."/>
            <person name="Savage E."/>
            <person name="Barry K."/>
            <person name="Grigoriev I.V."/>
            <person name="Riekhof W.R."/>
            <person name="Harris S.S."/>
        </authorList>
    </citation>
    <scope>NUCLEOTIDE SEQUENCE</scope>
    <source>
        <strain evidence="3">JF 03-4F</strain>
    </source>
</reference>
<dbReference type="PRINTS" id="PR00081">
    <property type="entry name" value="GDHRDH"/>
</dbReference>
<evidence type="ECO:0000313" key="3">
    <source>
        <dbReference type="EMBL" id="KAI1611934.1"/>
    </source>
</evidence>
<proteinExistence type="inferred from homology"/>
<dbReference type="InterPro" id="IPR051019">
    <property type="entry name" value="VLCFA-Steroid_DH"/>
</dbReference>
<comment type="similarity">
    <text evidence="1">Belongs to the short-chain dehydrogenases/reductases (SDR) family.</text>
</comment>
<protein>
    <recommendedName>
        <fullName evidence="5">NAD(P)-binding protein</fullName>
    </recommendedName>
</protein>
<organism evidence="3 4">
    <name type="scientific">Exophiala viscosa</name>
    <dbReference type="NCBI Taxonomy" id="2486360"/>
    <lineage>
        <taxon>Eukaryota</taxon>
        <taxon>Fungi</taxon>
        <taxon>Dikarya</taxon>
        <taxon>Ascomycota</taxon>
        <taxon>Pezizomycotina</taxon>
        <taxon>Eurotiomycetes</taxon>
        <taxon>Chaetothyriomycetidae</taxon>
        <taxon>Chaetothyriales</taxon>
        <taxon>Herpotrichiellaceae</taxon>
        <taxon>Exophiala</taxon>
    </lineage>
</organism>
<evidence type="ECO:0000313" key="4">
    <source>
        <dbReference type="Proteomes" id="UP001203852"/>
    </source>
</evidence>
<evidence type="ECO:0000256" key="1">
    <source>
        <dbReference type="ARBA" id="ARBA00006484"/>
    </source>
</evidence>
<dbReference type="PANTHER" id="PTHR43899:SF13">
    <property type="entry name" value="RH59310P"/>
    <property type="match status" value="1"/>
</dbReference>
<dbReference type="SUPFAM" id="SSF51735">
    <property type="entry name" value="NAD(P)-binding Rossmann-fold domains"/>
    <property type="match status" value="1"/>
</dbReference>
<dbReference type="GO" id="GO:0005783">
    <property type="term" value="C:endoplasmic reticulum"/>
    <property type="evidence" value="ECO:0007669"/>
    <property type="project" value="TreeGrafter"/>
</dbReference>
<comment type="caution">
    <text evidence="3">The sequence shown here is derived from an EMBL/GenBank/DDBJ whole genome shotgun (WGS) entry which is preliminary data.</text>
</comment>
<accession>A0AAN6IDT8</accession>
<keyword evidence="4" id="KW-1185">Reference proteome</keyword>
<dbReference type="PIRSF" id="PIRSF000126">
    <property type="entry name" value="11-beta-HSD1"/>
    <property type="match status" value="1"/>
</dbReference>
<dbReference type="Gene3D" id="3.40.50.720">
    <property type="entry name" value="NAD(P)-binding Rossmann-like Domain"/>
    <property type="match status" value="1"/>
</dbReference>
<dbReference type="InterPro" id="IPR036291">
    <property type="entry name" value="NAD(P)-bd_dom_sf"/>
</dbReference>